<dbReference type="RefSeq" id="WP_175158523.1">
    <property type="nucleotide sequence ID" value="NZ_CADIKI010000003.1"/>
</dbReference>
<proteinExistence type="predicted"/>
<accession>A0A6J5FKD3</accession>
<evidence type="ECO:0000313" key="2">
    <source>
        <dbReference type="Proteomes" id="UP000494252"/>
    </source>
</evidence>
<evidence type="ECO:0000313" key="1">
    <source>
        <dbReference type="EMBL" id="CAB3782149.1"/>
    </source>
</evidence>
<keyword evidence="2" id="KW-1185">Reference proteome</keyword>
<sequence length="75" mass="8753">MNDNVHYLQIEKRRRRRGPVPALPRADVYQLKARRSPAVSGQVQLPNSREEVQAMFDELAHHLLLTIRVITARLR</sequence>
<dbReference type="EMBL" id="CADIKI010000003">
    <property type="protein sequence ID" value="CAB3782149.1"/>
    <property type="molecule type" value="Genomic_DNA"/>
</dbReference>
<protein>
    <submittedName>
        <fullName evidence="1">Uncharacterized protein</fullName>
    </submittedName>
</protein>
<dbReference type="AlphaFoldDB" id="A0A6J5FKD3"/>
<dbReference type="Proteomes" id="UP000494252">
    <property type="component" value="Unassembled WGS sequence"/>
</dbReference>
<gene>
    <name evidence="1" type="ORF">LMG27177_01178</name>
</gene>
<name>A0A6J5FKD3_9BURK</name>
<reference evidence="1 2" key="1">
    <citation type="submission" date="2020-04" db="EMBL/GenBank/DDBJ databases">
        <authorList>
            <person name="De Canck E."/>
        </authorList>
    </citation>
    <scope>NUCLEOTIDE SEQUENCE [LARGE SCALE GENOMIC DNA]</scope>
    <source>
        <strain evidence="1 2">LMG 27177</strain>
    </source>
</reference>
<organism evidence="1 2">
    <name type="scientific">Paraburkholderia fynbosensis</name>
    <dbReference type="NCBI Taxonomy" id="1200993"/>
    <lineage>
        <taxon>Bacteria</taxon>
        <taxon>Pseudomonadati</taxon>
        <taxon>Pseudomonadota</taxon>
        <taxon>Betaproteobacteria</taxon>
        <taxon>Burkholderiales</taxon>
        <taxon>Burkholderiaceae</taxon>
        <taxon>Paraburkholderia</taxon>
    </lineage>
</organism>